<evidence type="ECO:0000313" key="2">
    <source>
        <dbReference type="EMBL" id="MBB5474700.1"/>
    </source>
</evidence>
<dbReference type="Proteomes" id="UP000564629">
    <property type="component" value="Unassembled WGS sequence"/>
</dbReference>
<dbReference type="RefSeq" id="WP_146837833.1">
    <property type="nucleotide sequence ID" value="NZ_BJVQ01000029.1"/>
</dbReference>
<sequence length="191" mass="21424">MSIFEQILQAHGYGDITDGGMVEGTRPDGSKLGLFRWGNTKHAEADLIPRAYLVVVLTHSGRFRLPTVVWEPWLPVTDQTPRPSAEVRAEFDEVFGPALDMPVEQAVQHLSAAGPRYDMDWGLRKALKEAGLTYLGFHSRNTPVWSPSRAEYRVYGEGGELVVRRDTAERRVTLAGMAFDDVVDWLRRTAV</sequence>
<evidence type="ECO:0000313" key="4">
    <source>
        <dbReference type="Proteomes" id="UP000564629"/>
    </source>
</evidence>
<reference evidence="2 4" key="2">
    <citation type="submission" date="2020-08" db="EMBL/GenBank/DDBJ databases">
        <title>Sequencing the genomes of 1000 actinobacteria strains.</title>
        <authorList>
            <person name="Klenk H.-P."/>
        </authorList>
    </citation>
    <scope>NUCLEOTIDE SEQUENCE [LARGE SCALE GENOMIC DNA]</scope>
    <source>
        <strain evidence="2 4">DSM 9581</strain>
    </source>
</reference>
<comment type="caution">
    <text evidence="1">The sequence shown here is derived from an EMBL/GenBank/DDBJ whole genome shotgun (WGS) entry which is preliminary data.</text>
</comment>
<evidence type="ECO:0000313" key="1">
    <source>
        <dbReference type="EMBL" id="GEL47061.1"/>
    </source>
</evidence>
<dbReference type="EMBL" id="JACHDN010000001">
    <property type="protein sequence ID" value="MBB5474700.1"/>
    <property type="molecule type" value="Genomic_DNA"/>
</dbReference>
<dbReference type="Proteomes" id="UP000321723">
    <property type="component" value="Unassembled WGS sequence"/>
</dbReference>
<keyword evidence="3" id="KW-1185">Reference proteome</keyword>
<protein>
    <submittedName>
        <fullName evidence="1">Uncharacterized protein</fullName>
    </submittedName>
</protein>
<dbReference type="OrthoDB" id="5195487at2"/>
<proteinExistence type="predicted"/>
<name>A0A511FCU4_9CELL</name>
<organism evidence="1 3">
    <name type="scientific">Cellulomonas hominis</name>
    <dbReference type="NCBI Taxonomy" id="156981"/>
    <lineage>
        <taxon>Bacteria</taxon>
        <taxon>Bacillati</taxon>
        <taxon>Actinomycetota</taxon>
        <taxon>Actinomycetes</taxon>
        <taxon>Micrococcales</taxon>
        <taxon>Cellulomonadaceae</taxon>
        <taxon>Cellulomonas</taxon>
    </lineage>
</organism>
<gene>
    <name evidence="1" type="ORF">CHO01_21770</name>
    <name evidence="2" type="ORF">HNR08_003436</name>
</gene>
<dbReference type="AlphaFoldDB" id="A0A511FCU4"/>
<evidence type="ECO:0000313" key="3">
    <source>
        <dbReference type="Proteomes" id="UP000321723"/>
    </source>
</evidence>
<dbReference type="EMBL" id="BJVQ01000029">
    <property type="protein sequence ID" value="GEL47061.1"/>
    <property type="molecule type" value="Genomic_DNA"/>
</dbReference>
<accession>A0A511FCU4</accession>
<reference evidence="1 3" key="1">
    <citation type="submission" date="2019-07" db="EMBL/GenBank/DDBJ databases">
        <title>Whole genome shotgun sequence of Cellulomonas hominis NBRC 16055.</title>
        <authorList>
            <person name="Hosoyama A."/>
            <person name="Uohara A."/>
            <person name="Ohji S."/>
            <person name="Ichikawa N."/>
        </authorList>
    </citation>
    <scope>NUCLEOTIDE SEQUENCE [LARGE SCALE GENOMIC DNA]</scope>
    <source>
        <strain evidence="1 3">NBRC 16055</strain>
    </source>
</reference>